<evidence type="ECO:0000313" key="3">
    <source>
        <dbReference type="EMBL" id="KAF4624670.1"/>
    </source>
</evidence>
<protein>
    <recommendedName>
        <fullName evidence="5">RNA-directed RNA polymerase</fullName>
    </recommendedName>
</protein>
<proteinExistence type="predicted"/>
<dbReference type="Proteomes" id="UP000566819">
    <property type="component" value="Unassembled WGS sequence"/>
</dbReference>
<dbReference type="GO" id="GO:0003968">
    <property type="term" value="F:RNA-directed RNA polymerase activity"/>
    <property type="evidence" value="ECO:0007669"/>
    <property type="project" value="UniProtKB-KW"/>
</dbReference>
<dbReference type="GO" id="GO:0003723">
    <property type="term" value="F:RNA binding"/>
    <property type="evidence" value="ECO:0007669"/>
    <property type="project" value="UniProtKB-KW"/>
</dbReference>
<evidence type="ECO:0000259" key="1">
    <source>
        <dbReference type="Pfam" id="PF05183"/>
    </source>
</evidence>
<evidence type="ECO:0008006" key="5">
    <source>
        <dbReference type="Google" id="ProtNLM"/>
    </source>
</evidence>
<feature type="domain" description="RdRP-like PH" evidence="2">
    <location>
        <begin position="120"/>
        <end position="276"/>
    </location>
</feature>
<dbReference type="InterPro" id="IPR007855">
    <property type="entry name" value="RDRP"/>
</dbReference>
<dbReference type="InterPro" id="IPR057503">
    <property type="entry name" value="PH_RdRP"/>
</dbReference>
<dbReference type="Pfam" id="PF25358">
    <property type="entry name" value="PH_fung_RdRP"/>
    <property type="match status" value="1"/>
</dbReference>
<dbReference type="SUPFAM" id="SSF54928">
    <property type="entry name" value="RNA-binding domain, RBD"/>
    <property type="match status" value="1"/>
</dbReference>
<dbReference type="Pfam" id="PF05183">
    <property type="entry name" value="RdRP"/>
    <property type="match status" value="1"/>
</dbReference>
<dbReference type="GO" id="GO:0031380">
    <property type="term" value="C:nuclear RNA-directed RNA polymerase complex"/>
    <property type="evidence" value="ECO:0007669"/>
    <property type="project" value="TreeGrafter"/>
</dbReference>
<keyword evidence="4" id="KW-1185">Reference proteome</keyword>
<dbReference type="OrthoDB" id="6513042at2759"/>
<dbReference type="CDD" id="cd00590">
    <property type="entry name" value="RRM_SF"/>
    <property type="match status" value="1"/>
</dbReference>
<feature type="domain" description="RDRP core" evidence="1">
    <location>
        <begin position="410"/>
        <end position="1004"/>
    </location>
</feature>
<dbReference type="InterPro" id="IPR035979">
    <property type="entry name" value="RBD_domain_sf"/>
</dbReference>
<evidence type="ECO:0000259" key="2">
    <source>
        <dbReference type="Pfam" id="PF25358"/>
    </source>
</evidence>
<dbReference type="InterPro" id="IPR057596">
    <property type="entry name" value="RDRP_core"/>
</dbReference>
<name>A0A8H4R9I2_9HELO</name>
<gene>
    <name evidence="3" type="ORF">G7Y89_g13499</name>
</gene>
<evidence type="ECO:0000313" key="4">
    <source>
        <dbReference type="Proteomes" id="UP000566819"/>
    </source>
</evidence>
<sequence>MEVFVRDVPIQVTANGLRNLLSSFMTDLSIQIFHCEKQKNGKFAWLTFLRVEDGQRFLAKYGQGAKKIAILGVSISCALSKNAPNQHMLGSLALEEKNLRSKEAELPIRNNTQHPETAAKKFSSSSVSCGVWTYANSTVVFAPTLTWKNDGVVKFGTRSLSLTLDSGNRMDIPYSVVLGITLEESPQPLFTFTLCEAPRFYETHPSSDSLAAASNQSRLQRKRTSFLSGEHEWIFGSCLVYRIVLKNGPKVGNYMRALIHAPGMPPMIHQRINVGQFRKPLIGELKRLQDLLIKMSSSPVKLPWKLCFQVRRLAMNAYLTPEAVLDLLPEIENMMSRSGLIHTTNAIRKMFHQIPFAGPDTEAQELELSALIKLLKSNEEQSKRGEFGEDETDSRRTDSINFAMVHRAMLTPAGIYLYGPDPEPMNRVLRKYSTRHEYFLRMEFADEDGQPVRFNPRVSNDAIFNERFKQFLDIGFSIAGRKYDFLGFSHSSLRSQACWFMAPFAHNGSLLYDRMLIRELGDFSKIRCPAKCAARIGQAFSETPTVITLGPGIVGSMNDIERNGRVFSDGVGTISKSVMKKIWEALPKTRRLKPTCFQIRFQGAKGMLSLDSRLEGDHMFLRPSMIKFEGSNSMDIELCGANYKPLPMYLNRQLIKILEDMGVEHEWFLKLQETEVERLRETTESPSNASDFLRSHSVGESVHLPWLIKKLHSFGLDFREDRFLWDVLQMSVMMELRVLKHRTRIPVKNGHTLYGILDETGILEEGQAFCIFDNDKGKRSVVVGKNLIITRSPALHPGDIQLVECVSVPKDSPLHSLSNCICFSQKGKRDLPSQLSGGDLDGDLYNIIWDRGAKVKEFFEPADYPRQDPEDIQRPVERKDMTDFFVKFMETDQLGRIATSHQILADQSPFGTRDPNCRLLAEMHSTAVDFSKTGVPVNMSKMPKIIPARPDFMAPGPYVKLETKEGLILEESKATAQNTDDDDDFKPYRYYESKKILGKLYRAIDEHEIFTKIKSQRLLQRGSTSTVLNHVWAHVQTECQIYDWRSHIQWAWDIRDMYEDCILSIMTTYSEHPLRPISETEAFIGNILGATGVQSKKQRDLSVTMKERFDRDAIFIIECINGGSSDQTGDVNSREALERSIACLQVSLEPRKAGGSIKKVGDIDTGERIVKAAHWLDQLRPTKADEIKNKAWRLHVPISGSHTNFRRAWDELSFFWTVGESSKFVVPGGAADSTAFDELCSIAMRWTLLAAEGQLDIIEDDLQLTESNIGAKTLGERLKAYLDDYKNKAGFETWNGGHMNGAKLRAIKVWEDYLQKEGRLCVLHGPPKGESQFPSAVFGRICEPEIDLSITADLKSPKDIAEASDYADPLLHWKEGLVKKAAFDKALLETYQWDIEWAETQMYRLIGRTSAFFIQGQKVNYFLIKELQQAAEDCVVLAARGSMSSFELEDSRTKVNSLQKLPAHLLQQYMVDYKIQKIEMSKYGLRKQVIWYRNVLVAFSISVSGPEQQLL</sequence>
<accession>A0A8H4R9I2</accession>
<dbReference type="PANTHER" id="PTHR23079">
    <property type="entry name" value="RNA-DEPENDENT RNA POLYMERASE"/>
    <property type="match status" value="1"/>
</dbReference>
<comment type="caution">
    <text evidence="3">The sequence shown here is derived from an EMBL/GenBank/DDBJ whole genome shotgun (WGS) entry which is preliminary data.</text>
</comment>
<organism evidence="3 4">
    <name type="scientific">Cudoniella acicularis</name>
    <dbReference type="NCBI Taxonomy" id="354080"/>
    <lineage>
        <taxon>Eukaryota</taxon>
        <taxon>Fungi</taxon>
        <taxon>Dikarya</taxon>
        <taxon>Ascomycota</taxon>
        <taxon>Pezizomycotina</taxon>
        <taxon>Leotiomycetes</taxon>
        <taxon>Helotiales</taxon>
        <taxon>Tricladiaceae</taxon>
        <taxon>Cudoniella</taxon>
    </lineage>
</organism>
<dbReference type="GO" id="GO:0030422">
    <property type="term" value="P:siRNA processing"/>
    <property type="evidence" value="ECO:0007669"/>
    <property type="project" value="TreeGrafter"/>
</dbReference>
<reference evidence="3 4" key="1">
    <citation type="submission" date="2020-03" db="EMBL/GenBank/DDBJ databases">
        <title>Draft Genome Sequence of Cudoniella acicularis.</title>
        <authorList>
            <person name="Buettner E."/>
            <person name="Kellner H."/>
        </authorList>
    </citation>
    <scope>NUCLEOTIDE SEQUENCE [LARGE SCALE GENOMIC DNA]</scope>
    <source>
        <strain evidence="3 4">DSM 108380</strain>
    </source>
</reference>
<dbReference type="EMBL" id="JAAMPI010001586">
    <property type="protein sequence ID" value="KAF4624670.1"/>
    <property type="molecule type" value="Genomic_DNA"/>
</dbReference>
<dbReference type="PANTHER" id="PTHR23079:SF17">
    <property type="entry name" value="RNA-DEPENDENT RNA POLYMERASE"/>
    <property type="match status" value="1"/>
</dbReference>